<dbReference type="InterPro" id="IPR002410">
    <property type="entry name" value="Peptidase_S33"/>
</dbReference>
<dbReference type="GeneID" id="19276484"/>
<dbReference type="HOGENOM" id="CLU_020336_15_1_1"/>
<dbReference type="Gene3D" id="3.40.50.1820">
    <property type="entry name" value="alpha/beta hydrolase"/>
    <property type="match status" value="1"/>
</dbReference>
<protein>
    <recommendedName>
        <fullName evidence="3">AB hydrolase-1 domain-containing protein</fullName>
    </recommendedName>
</protein>
<reference evidence="5" key="1">
    <citation type="journal article" date="2015" name="BMC Genomics">
        <title>Genomic and transcriptomic analysis of the endophytic fungus Pestalotiopsis fici reveals its lifestyle and high potential for synthesis of natural products.</title>
        <authorList>
            <person name="Wang X."/>
            <person name="Zhang X."/>
            <person name="Liu L."/>
            <person name="Xiang M."/>
            <person name="Wang W."/>
            <person name="Sun X."/>
            <person name="Che Y."/>
            <person name="Guo L."/>
            <person name="Liu G."/>
            <person name="Guo L."/>
            <person name="Wang C."/>
            <person name="Yin W.B."/>
            <person name="Stadler M."/>
            <person name="Zhang X."/>
            <person name="Liu X."/>
        </authorList>
    </citation>
    <scope>NUCLEOTIDE SEQUENCE [LARGE SCALE GENOMIC DNA]</scope>
    <source>
        <strain evidence="5">W106-1 / CGMCC3.15140</strain>
    </source>
</reference>
<feature type="domain" description="AB hydrolase-1" evidence="3">
    <location>
        <begin position="39"/>
        <end position="295"/>
    </location>
</feature>
<organism evidence="4 5">
    <name type="scientific">Pestalotiopsis fici (strain W106-1 / CGMCC3.15140)</name>
    <dbReference type="NCBI Taxonomy" id="1229662"/>
    <lineage>
        <taxon>Eukaryota</taxon>
        <taxon>Fungi</taxon>
        <taxon>Dikarya</taxon>
        <taxon>Ascomycota</taxon>
        <taxon>Pezizomycotina</taxon>
        <taxon>Sordariomycetes</taxon>
        <taxon>Xylariomycetidae</taxon>
        <taxon>Amphisphaeriales</taxon>
        <taxon>Sporocadaceae</taxon>
        <taxon>Pestalotiopsis</taxon>
    </lineage>
</organism>
<keyword evidence="5" id="KW-1185">Reference proteome</keyword>
<dbReference type="PANTHER" id="PTHR43433">
    <property type="entry name" value="HYDROLASE, ALPHA/BETA FOLD FAMILY PROTEIN"/>
    <property type="match status" value="1"/>
</dbReference>
<evidence type="ECO:0000256" key="1">
    <source>
        <dbReference type="ARBA" id="ARBA00010088"/>
    </source>
</evidence>
<dbReference type="OMA" id="HMCHLED"/>
<evidence type="ECO:0000313" key="4">
    <source>
        <dbReference type="EMBL" id="ETS76084.1"/>
    </source>
</evidence>
<dbReference type="EMBL" id="KI912117">
    <property type="protein sequence ID" value="ETS76084.1"/>
    <property type="molecule type" value="Genomic_DNA"/>
</dbReference>
<sequence>MADIPSSEGHIPFDIPGKSDTPGSTYYKVFGDLTSGETPLVMLHGGPGGAHEYLLPFAKLWPQYGIPVIFYDQVGCGRSTHLRDMAGNKEFWQESLFVAELNNLVDHFKLHDGPGFHLLGQSWGGILAVAFAATRPRGLQRLVLASALASIELSIKSIHLCKEALPADVQKVIDEGRAKGETDTPAYKEASGVFTKTFVSRAPTMAPELMAAFKTMSEDTTVYDTMYGPSLFDCIGTLVGWTGISRLPQITADTLVYNGEFDTSHDIAQEPFFELIPRVRWITFPNGSHFCHLDEGGLRERVLKVVGRFLTHHRVDKKATA</sequence>
<keyword evidence="2" id="KW-0378">Hydrolase</keyword>
<dbReference type="InParanoid" id="W3WQK3"/>
<dbReference type="RefSeq" id="XP_007838243.1">
    <property type="nucleotide sequence ID" value="XM_007840052.1"/>
</dbReference>
<comment type="similarity">
    <text evidence="1">Belongs to the peptidase S33 family.</text>
</comment>
<dbReference type="GO" id="GO:0008233">
    <property type="term" value="F:peptidase activity"/>
    <property type="evidence" value="ECO:0007669"/>
    <property type="project" value="InterPro"/>
</dbReference>
<dbReference type="PIRSF" id="PIRSF005539">
    <property type="entry name" value="Pept_S33_TRI_F1"/>
    <property type="match status" value="1"/>
</dbReference>
<dbReference type="eggNOG" id="ENOG502S3TS">
    <property type="taxonomic scope" value="Eukaryota"/>
</dbReference>
<dbReference type="InterPro" id="IPR005945">
    <property type="entry name" value="Pro_imino_pep"/>
</dbReference>
<dbReference type="SUPFAM" id="SSF53474">
    <property type="entry name" value="alpha/beta-Hydrolases"/>
    <property type="match status" value="1"/>
</dbReference>
<dbReference type="Proteomes" id="UP000030651">
    <property type="component" value="Unassembled WGS sequence"/>
</dbReference>
<dbReference type="InterPro" id="IPR000073">
    <property type="entry name" value="AB_hydrolase_1"/>
</dbReference>
<accession>W3WQK3</accession>
<dbReference type="Pfam" id="PF00561">
    <property type="entry name" value="Abhydrolase_1"/>
    <property type="match status" value="1"/>
</dbReference>
<dbReference type="PANTHER" id="PTHR43433:SF5">
    <property type="entry name" value="AB HYDROLASE-1 DOMAIN-CONTAINING PROTEIN"/>
    <property type="match status" value="1"/>
</dbReference>
<evidence type="ECO:0000256" key="2">
    <source>
        <dbReference type="ARBA" id="ARBA00022801"/>
    </source>
</evidence>
<dbReference type="PRINTS" id="PR00111">
    <property type="entry name" value="ABHYDROLASE"/>
</dbReference>
<gene>
    <name evidence="4" type="ORF">PFICI_11471</name>
</gene>
<evidence type="ECO:0000259" key="3">
    <source>
        <dbReference type="Pfam" id="PF00561"/>
    </source>
</evidence>
<dbReference type="NCBIfam" id="TIGR01250">
    <property type="entry name" value="pro_imino_pep_2"/>
    <property type="match status" value="1"/>
</dbReference>
<evidence type="ECO:0000313" key="5">
    <source>
        <dbReference type="Proteomes" id="UP000030651"/>
    </source>
</evidence>
<dbReference type="AlphaFoldDB" id="W3WQK3"/>
<dbReference type="InterPro" id="IPR050471">
    <property type="entry name" value="AB_hydrolase"/>
</dbReference>
<dbReference type="KEGG" id="pfy:PFICI_11471"/>
<dbReference type="OrthoDB" id="190201at2759"/>
<dbReference type="GO" id="GO:0006508">
    <property type="term" value="P:proteolysis"/>
    <property type="evidence" value="ECO:0007669"/>
    <property type="project" value="InterPro"/>
</dbReference>
<name>W3WQK3_PESFW</name>
<dbReference type="InterPro" id="IPR029058">
    <property type="entry name" value="AB_hydrolase_fold"/>
</dbReference>
<dbReference type="PRINTS" id="PR00793">
    <property type="entry name" value="PROAMNOPTASE"/>
</dbReference>
<proteinExistence type="inferred from homology"/>